<dbReference type="EMBL" id="VUJU01008259">
    <property type="protein sequence ID" value="KAF0733295.1"/>
    <property type="molecule type" value="Genomic_DNA"/>
</dbReference>
<dbReference type="GO" id="GO:0016567">
    <property type="term" value="P:protein ubiquitination"/>
    <property type="evidence" value="ECO:0007669"/>
    <property type="project" value="UniProtKB-UniPathway"/>
</dbReference>
<evidence type="ECO:0000256" key="4">
    <source>
        <dbReference type="ARBA" id="ARBA00022737"/>
    </source>
</evidence>
<evidence type="ECO:0000259" key="8">
    <source>
        <dbReference type="PROSITE" id="PS50097"/>
    </source>
</evidence>
<evidence type="ECO:0000256" key="3">
    <source>
        <dbReference type="ARBA" id="ARBA00022441"/>
    </source>
</evidence>
<dbReference type="FunFam" id="1.25.40.420:FF:000001">
    <property type="entry name" value="Kelch-like family member 12"/>
    <property type="match status" value="1"/>
</dbReference>
<dbReference type="OrthoDB" id="45365at2759"/>
<keyword evidence="5" id="KW-0833">Ubl conjugation pathway</keyword>
<dbReference type="InterPro" id="IPR011705">
    <property type="entry name" value="BACK"/>
</dbReference>
<dbReference type="Proteomes" id="UP000478052">
    <property type="component" value="Unassembled WGS sequence"/>
</dbReference>
<accession>A0A6G0X0J5</accession>
<comment type="caution">
    <text evidence="9">The sequence shown here is derived from an EMBL/GenBank/DDBJ whole genome shotgun (WGS) entry which is preliminary data.</text>
</comment>
<dbReference type="SUPFAM" id="SSF117281">
    <property type="entry name" value="Kelch motif"/>
    <property type="match status" value="1"/>
</dbReference>
<organism evidence="9 10">
    <name type="scientific">Aphis craccivora</name>
    <name type="common">Cowpea aphid</name>
    <dbReference type="NCBI Taxonomy" id="307492"/>
    <lineage>
        <taxon>Eukaryota</taxon>
        <taxon>Metazoa</taxon>
        <taxon>Ecdysozoa</taxon>
        <taxon>Arthropoda</taxon>
        <taxon>Hexapoda</taxon>
        <taxon>Insecta</taxon>
        <taxon>Pterygota</taxon>
        <taxon>Neoptera</taxon>
        <taxon>Paraneoptera</taxon>
        <taxon>Hemiptera</taxon>
        <taxon>Sternorrhyncha</taxon>
        <taxon>Aphidomorpha</taxon>
        <taxon>Aphidoidea</taxon>
        <taxon>Aphididae</taxon>
        <taxon>Aphidini</taxon>
        <taxon>Aphis</taxon>
        <taxon>Aphis</taxon>
    </lineage>
</organism>
<evidence type="ECO:0000313" key="9">
    <source>
        <dbReference type="EMBL" id="KAF0733295.1"/>
    </source>
</evidence>
<dbReference type="UniPathway" id="UPA00143"/>
<keyword evidence="4" id="KW-0677">Repeat</keyword>
<dbReference type="PROSITE" id="PS50097">
    <property type="entry name" value="BTB"/>
    <property type="match status" value="1"/>
</dbReference>
<comment type="pathway">
    <text evidence="1">Protein modification; protein ubiquitination.</text>
</comment>
<evidence type="ECO:0000256" key="2">
    <source>
        <dbReference type="ARBA" id="ARBA00013699"/>
    </source>
</evidence>
<dbReference type="SUPFAM" id="SSF54695">
    <property type="entry name" value="POZ domain"/>
    <property type="match status" value="1"/>
</dbReference>
<dbReference type="InterPro" id="IPR006652">
    <property type="entry name" value="Kelch_1"/>
</dbReference>
<protein>
    <recommendedName>
        <fullName evidence="2">Kelch-like protein diablo</fullName>
    </recommendedName>
</protein>
<dbReference type="SMART" id="SM00225">
    <property type="entry name" value="BTB"/>
    <property type="match status" value="1"/>
</dbReference>
<name>A0A6G0X0J5_APHCR</name>
<evidence type="ECO:0000313" key="10">
    <source>
        <dbReference type="Proteomes" id="UP000478052"/>
    </source>
</evidence>
<keyword evidence="3" id="KW-0880">Kelch repeat</keyword>
<proteinExistence type="predicted"/>
<dbReference type="Pfam" id="PF00651">
    <property type="entry name" value="BTB"/>
    <property type="match status" value="1"/>
</dbReference>
<dbReference type="Pfam" id="PF07707">
    <property type="entry name" value="BACK"/>
    <property type="match status" value="1"/>
</dbReference>
<keyword evidence="6" id="KW-0009">Actin-binding</keyword>
<dbReference type="PANTHER" id="PTHR24412">
    <property type="entry name" value="KELCH PROTEIN"/>
    <property type="match status" value="1"/>
</dbReference>
<dbReference type="Gene3D" id="1.25.40.420">
    <property type="match status" value="1"/>
</dbReference>
<dbReference type="PIRSF" id="PIRSF037037">
    <property type="entry name" value="Kelch-like_protein_gigaxonin"/>
    <property type="match status" value="1"/>
</dbReference>
<dbReference type="SMART" id="SM00875">
    <property type="entry name" value="BACK"/>
    <property type="match status" value="1"/>
</dbReference>
<evidence type="ECO:0000256" key="5">
    <source>
        <dbReference type="ARBA" id="ARBA00022786"/>
    </source>
</evidence>
<dbReference type="AlphaFoldDB" id="A0A6G0X0J5"/>
<evidence type="ECO:0000256" key="6">
    <source>
        <dbReference type="ARBA" id="ARBA00023203"/>
    </source>
</evidence>
<dbReference type="SMART" id="SM00612">
    <property type="entry name" value="Kelch"/>
    <property type="match status" value="4"/>
</dbReference>
<reference evidence="9 10" key="1">
    <citation type="submission" date="2019-08" db="EMBL/GenBank/DDBJ databases">
        <title>Whole genome of Aphis craccivora.</title>
        <authorList>
            <person name="Voronova N.V."/>
            <person name="Shulinski R.S."/>
            <person name="Bandarenka Y.V."/>
            <person name="Zhorov D.G."/>
            <person name="Warner D."/>
        </authorList>
    </citation>
    <scope>NUCLEOTIDE SEQUENCE [LARGE SCALE GENOMIC DNA]</scope>
    <source>
        <strain evidence="9">180601</strain>
        <tissue evidence="9">Whole Body</tissue>
    </source>
</reference>
<gene>
    <name evidence="9" type="ORF">FWK35_00025799</name>
</gene>
<dbReference type="InterPro" id="IPR017096">
    <property type="entry name" value="BTB-kelch_protein"/>
</dbReference>
<evidence type="ECO:0000256" key="7">
    <source>
        <dbReference type="ARBA" id="ARBA00043912"/>
    </source>
</evidence>
<dbReference type="Gene3D" id="2.120.10.80">
    <property type="entry name" value="Kelch-type beta propeller"/>
    <property type="match status" value="1"/>
</dbReference>
<dbReference type="GO" id="GO:0003779">
    <property type="term" value="F:actin binding"/>
    <property type="evidence" value="ECO:0007669"/>
    <property type="project" value="UniProtKB-KW"/>
</dbReference>
<feature type="domain" description="BTB" evidence="8">
    <location>
        <begin position="53"/>
        <end position="120"/>
    </location>
</feature>
<dbReference type="Pfam" id="PF01344">
    <property type="entry name" value="Kelch_1"/>
    <property type="match status" value="3"/>
</dbReference>
<evidence type="ECO:0000256" key="1">
    <source>
        <dbReference type="ARBA" id="ARBA00004906"/>
    </source>
</evidence>
<dbReference type="InterPro" id="IPR000210">
    <property type="entry name" value="BTB/POZ_dom"/>
</dbReference>
<dbReference type="InterPro" id="IPR011333">
    <property type="entry name" value="SKP1/BTB/POZ_sf"/>
</dbReference>
<dbReference type="Gene3D" id="3.30.710.10">
    <property type="entry name" value="Potassium Channel Kv1.1, Chain A"/>
    <property type="match status" value="1"/>
</dbReference>
<sequence length="583" mass="66263">LKSTMSMEKQMDPVLNPIQKYLKCESESYKNNLHKDRVFEVLQSCRNENDSFCDIKFQTDDGTIVYGHKNILASATPYFRAMFSSFGESNKDLVCIKKLDSTIFQLLIDYIYTGEIKITQDNVQAVLTAADLLQLDYVKQVCVEFLQKNLDPSNCLGIKVFADLHNCIELLSNCEEFIKKQFVEMVKYDEFLSLSSEEVIKLISCNDIAVPFEEKVYECVLKWVKHQLNKRKHLLPNLMEHVRLPLISKEYLLENVVNEHLLKNDPKCKDYVFEALHFNLIRSVNPSAIPETIRSKPRELSKIVLVLRRSSLINKYITDWYNPVTNQLQMASALNNFRQPSNPCLCVVKDQFVFVVNSQSQFVDMLDTSLTSHTCVHKPTLPLKGDFLRVGVLNDCIYALCYHYNSPVNTIAVFSLNTQKWQRLKSMPNKRDKFGVGVLNNLIYSVGGTGTYNKSVDCYDPIQDSWFPIAQMSIGRCNVGVGVLNGKMYVVGGMNNGYLLKSVEVYSPSDGVWTSIANMHLCRESPGVVALHGLLYVIGGGQSNSDNSIEIYNPETNSWSMRTVSIKDPIYGAVVVNRPPYIL</sequence>
<feature type="non-terminal residue" evidence="9">
    <location>
        <position position="1"/>
    </location>
</feature>
<keyword evidence="10" id="KW-1185">Reference proteome</keyword>
<comment type="function">
    <text evidence="7">Probable substrate-specific adapter of an E3 ubiquitin-protein ligase complex which mediates the ubiquitination and subsequent proteasomal degradation of target proteins. May have a role in synapse differentiation and growth.</text>
</comment>
<dbReference type="InterPro" id="IPR015915">
    <property type="entry name" value="Kelch-typ_b-propeller"/>
</dbReference>
<dbReference type="PANTHER" id="PTHR24412:SF466">
    <property type="entry name" value="RING CANAL KELCH PROTEIN"/>
    <property type="match status" value="1"/>
</dbReference>